<proteinExistence type="predicted"/>
<evidence type="ECO:0008006" key="3">
    <source>
        <dbReference type="Google" id="ProtNLM"/>
    </source>
</evidence>
<sequence length="803" mass="84971">MQFRALAATRLVAEIAMGNSQQMKDGYGWDYGWPYAMSQFVPIYATSVLPRGAESAAGYNALYVPPTNDGTRPSEFNAFLLPGQKDPTPGPLDAGFGYQETGDPGDGARLFASADGADGLDHRHRLRLHFAYGTFPSGAGTVRPHMRLGAAPYTGIAQSPVINTNTGVYGVTRGTLDVAADPARTGALECRWRQSGTTITAPALQSWMQLEDRDAQVGYCLTSMFAEGGQTIGGMAAYMTALADDQLRNVITACVQIQLDRGLVPMAIFAIHEGENARNMTDNSAVNYVAQFRIIWERFKYGWEKLCGFPLGNLACEVRCGVPISFPQDVKIASYDAAMARYCLSDPMVSHFRYEDSTSYQSMVDGGLFLDGLHLTPLGYQVLALNDLMRNMPKVPAINKDIPGILGVRGLGRTLSAIPGTWFQTPALTYQWCADGIPIAGATGPTFVETSAEAGKTITVVETATINGFRTTATSAGVIDTTSFVADYVNGIYRLGTTSYADEAAFNTAAGITKSGITRVSVPAILGGELIVNGTFDTDTAAWASAATVSIAAVGGRLRVTRATNGQTQYAYQGLTAEIGKAYVAKFDSYAVSGNMADCRWGNSAGNNLYFSTAVPVVGSVQHIASRATALFFAAGDANVARSGISDIDNVSVMEEGPFPGYSGTAHTTFIKATTGSALPSGTAQVLHQEDVGSEANRRRIVWGTDGILRAIYTVNSVDVATLPLGPVGINTAIRVAAAHAQADFAASLNGGDAVTATSGNVPAAAWLRVGRSFTGEAWAGSIDLVWHLNSRQSNANLKNLTS</sequence>
<dbReference type="RefSeq" id="WP_266279726.1">
    <property type="nucleotide sequence ID" value="NZ_JAPKNF010000001.1"/>
</dbReference>
<reference evidence="1 2" key="1">
    <citation type="submission" date="2023-07" db="EMBL/GenBank/DDBJ databases">
        <title>Genomic Encyclopedia of Type Strains, Phase IV (KMG-IV): sequencing the most valuable type-strain genomes for metagenomic binning, comparative biology and taxonomic classification.</title>
        <authorList>
            <person name="Goeker M."/>
        </authorList>
    </citation>
    <scope>NUCLEOTIDE SEQUENCE [LARGE SCALE GENOMIC DNA]</scope>
    <source>
        <strain evidence="1 2">B1-1</strain>
    </source>
</reference>
<dbReference type="Proteomes" id="UP001223743">
    <property type="component" value="Unassembled WGS sequence"/>
</dbReference>
<dbReference type="Gene3D" id="2.60.120.260">
    <property type="entry name" value="Galactose-binding domain-like"/>
    <property type="match status" value="1"/>
</dbReference>
<keyword evidence="2" id="KW-1185">Reference proteome</keyword>
<organism evidence="1 2">
    <name type="scientific">Kaistia geumhonensis</name>
    <dbReference type="NCBI Taxonomy" id="410839"/>
    <lineage>
        <taxon>Bacteria</taxon>
        <taxon>Pseudomonadati</taxon>
        <taxon>Pseudomonadota</taxon>
        <taxon>Alphaproteobacteria</taxon>
        <taxon>Hyphomicrobiales</taxon>
        <taxon>Kaistiaceae</taxon>
        <taxon>Kaistia</taxon>
    </lineage>
</organism>
<accession>A0ABU0M5U6</accession>
<dbReference type="Gene3D" id="2.60.40.2700">
    <property type="match status" value="1"/>
</dbReference>
<protein>
    <recommendedName>
        <fullName evidence="3">SGNH/GDSL hydrolase family protein</fullName>
    </recommendedName>
</protein>
<name>A0ABU0M5U6_9HYPH</name>
<dbReference type="EMBL" id="JAUSWJ010000001">
    <property type="protein sequence ID" value="MDQ0516342.1"/>
    <property type="molecule type" value="Genomic_DNA"/>
</dbReference>
<dbReference type="SUPFAM" id="SSF49785">
    <property type="entry name" value="Galactose-binding domain-like"/>
    <property type="match status" value="1"/>
</dbReference>
<gene>
    <name evidence="1" type="ORF">QO015_001955</name>
</gene>
<dbReference type="InterPro" id="IPR008979">
    <property type="entry name" value="Galactose-bd-like_sf"/>
</dbReference>
<evidence type="ECO:0000313" key="1">
    <source>
        <dbReference type="EMBL" id="MDQ0516342.1"/>
    </source>
</evidence>
<comment type="caution">
    <text evidence="1">The sequence shown here is derived from an EMBL/GenBank/DDBJ whole genome shotgun (WGS) entry which is preliminary data.</text>
</comment>
<evidence type="ECO:0000313" key="2">
    <source>
        <dbReference type="Proteomes" id="UP001223743"/>
    </source>
</evidence>